<evidence type="ECO:0000313" key="2">
    <source>
        <dbReference type="Proteomes" id="UP000653045"/>
    </source>
</evidence>
<comment type="caution">
    <text evidence="1">The sequence shown here is derived from an EMBL/GenBank/DDBJ whole genome shotgun (WGS) entry which is preliminary data.</text>
</comment>
<evidence type="ECO:0000313" key="1">
    <source>
        <dbReference type="EMBL" id="MBJ8325479.1"/>
    </source>
</evidence>
<gene>
    <name evidence="1" type="ORF">JHK62_02130</name>
</gene>
<dbReference type="Proteomes" id="UP000653045">
    <property type="component" value="Unassembled WGS sequence"/>
</dbReference>
<reference evidence="1 2" key="1">
    <citation type="journal article" date="2021" name="Int. J. Syst. Evol. Microbiol.">
        <title>Streptococcus vicugnae sp. nov., isolated from faeces of alpacas (Vicugna pacos) and cattle (Bos taurus), Streptococcus zalophi sp. nov., and Streptococcus pacificus sp. nov., isolated from respiratory tract of California sea lions (Zalophus californianus).</title>
        <authorList>
            <person name="Volokhov D.V."/>
            <person name="Zagorodnyaya T.A."/>
            <person name="Shen Z."/>
            <person name="Blom J."/>
            <person name="Furtak V.A."/>
            <person name="Eisenberg T."/>
            <person name="Fan P."/>
            <person name="Jeong K.C."/>
            <person name="Gao Y."/>
            <person name="Zhang S."/>
            <person name="Amselle M."/>
        </authorList>
    </citation>
    <scope>NUCLEOTIDE SEQUENCE [LARGE SCALE GENOMIC DNA]</scope>
    <source>
        <strain evidence="1 2">CSL7591</strain>
    </source>
</reference>
<dbReference type="Gene3D" id="3.10.450.130">
    <property type="entry name" value="folded 79 residue fragment of lin0334 like domains"/>
    <property type="match status" value="1"/>
</dbReference>
<proteinExistence type="predicted"/>
<dbReference type="EMBL" id="JAENBO010000001">
    <property type="protein sequence ID" value="MBJ8325479.1"/>
    <property type="molecule type" value="Genomic_DNA"/>
</dbReference>
<organism evidence="1 2">
    <name type="scientific">Streptococcus pacificus</name>
    <dbReference type="NCBI Taxonomy" id="2740577"/>
    <lineage>
        <taxon>Bacteria</taxon>
        <taxon>Bacillati</taxon>
        <taxon>Bacillota</taxon>
        <taxon>Bacilli</taxon>
        <taxon>Lactobacillales</taxon>
        <taxon>Streptococcaceae</taxon>
        <taxon>Streptococcus</taxon>
    </lineage>
</organism>
<sequence length="109" mass="12763">MTFSLNNSKIEEDNWKKEQEERVALYLINNFDLADGSDIEEIEVVDFEKNSMTGTWWITLCVNNKYNMDFSLTKSNNNLRTSHYSPIDFIDKTTIGTLTELPVKLKYIK</sequence>
<name>A0ABS0ZHK6_9STRE</name>
<protein>
    <submittedName>
        <fullName evidence="1">Uncharacterized protein</fullName>
    </submittedName>
</protein>
<accession>A0ABS0ZHK6</accession>
<keyword evidence="2" id="KW-1185">Reference proteome</keyword>